<keyword evidence="2" id="KW-1185">Reference proteome</keyword>
<accession>A0A6M0P9I6</accession>
<proteinExistence type="predicted"/>
<comment type="caution">
    <text evidence="1">The sequence shown here is derived from an EMBL/GenBank/DDBJ whole genome shotgun (WGS) entry which is preliminary data.</text>
</comment>
<name>A0A6M0P9I6_9BACI</name>
<evidence type="ECO:0000313" key="2">
    <source>
        <dbReference type="Proteomes" id="UP000476934"/>
    </source>
</evidence>
<dbReference type="AlphaFoldDB" id="A0A6M0P9I6"/>
<protein>
    <submittedName>
        <fullName evidence="1">Uncharacterized protein</fullName>
    </submittedName>
</protein>
<reference evidence="1 2" key="1">
    <citation type="submission" date="2020-03" db="EMBL/GenBank/DDBJ databases">
        <title>Bacillus aquiflavi sp. nov., isolated from yellow water of strong flavor Chinese baijiu in Yibin region of China.</title>
        <authorList>
            <person name="Xie J."/>
        </authorList>
    </citation>
    <scope>NUCLEOTIDE SEQUENCE [LARGE SCALE GENOMIC DNA]</scope>
    <source>
        <strain evidence="1 2">Gsoil 114</strain>
    </source>
</reference>
<evidence type="ECO:0000313" key="1">
    <source>
        <dbReference type="EMBL" id="NEY21191.1"/>
    </source>
</evidence>
<gene>
    <name evidence="1" type="ORF">G4D61_14685</name>
</gene>
<dbReference type="EMBL" id="JAAIWK010000028">
    <property type="protein sequence ID" value="NEY21191.1"/>
    <property type="molecule type" value="Genomic_DNA"/>
</dbReference>
<organism evidence="1 2">
    <name type="scientific">Heyndrickxia ginsengihumi</name>
    <dbReference type="NCBI Taxonomy" id="363870"/>
    <lineage>
        <taxon>Bacteria</taxon>
        <taxon>Bacillati</taxon>
        <taxon>Bacillota</taxon>
        <taxon>Bacilli</taxon>
        <taxon>Bacillales</taxon>
        <taxon>Bacillaceae</taxon>
        <taxon>Heyndrickxia</taxon>
    </lineage>
</organism>
<dbReference type="Proteomes" id="UP000476934">
    <property type="component" value="Unassembled WGS sequence"/>
</dbReference>
<sequence length="52" mass="5782">MYSGSATSSKATKIKWSMDKTVKYGAIAVVYCHMNAYTEITTSSGTYNLYAW</sequence>
<dbReference type="RefSeq" id="WP_155918417.1">
    <property type="nucleotide sequence ID" value="NZ_JAAIWK010000028.1"/>
</dbReference>